<reference evidence="2 3" key="1">
    <citation type="submission" date="2020-06" db="EMBL/GenBank/DDBJ databases">
        <authorList>
            <person name="Criscuolo A."/>
        </authorList>
    </citation>
    <scope>NUCLEOTIDE SEQUENCE [LARGE SCALE GENOMIC DNA]</scope>
    <source>
        <strain evidence="3">CIP 111411</strain>
    </source>
</reference>
<name>A0A6V6YY91_9FLAO</name>
<keyword evidence="3" id="KW-1185">Reference proteome</keyword>
<accession>A0A6V6YY91</accession>
<organism evidence="2 3">
    <name type="scientific">Flavobacterium salmonis</name>
    <dbReference type="NCBI Taxonomy" id="2654844"/>
    <lineage>
        <taxon>Bacteria</taxon>
        <taxon>Pseudomonadati</taxon>
        <taxon>Bacteroidota</taxon>
        <taxon>Flavobacteriia</taxon>
        <taxon>Flavobacteriales</taxon>
        <taxon>Flavobacteriaceae</taxon>
        <taxon>Flavobacterium</taxon>
    </lineage>
</organism>
<evidence type="ECO:0000313" key="3">
    <source>
        <dbReference type="Proteomes" id="UP000530060"/>
    </source>
</evidence>
<dbReference type="AlphaFoldDB" id="A0A6V6YY91"/>
<proteinExistence type="predicted"/>
<gene>
    <name evidence="2" type="ORF">FLAT13_02297</name>
</gene>
<comment type="caution">
    <text evidence="2">The sequence shown here is derived from an EMBL/GenBank/DDBJ whole genome shotgun (WGS) entry which is preliminary data.</text>
</comment>
<feature type="signal peptide" evidence="1">
    <location>
        <begin position="1"/>
        <end position="19"/>
    </location>
</feature>
<dbReference type="InterPro" id="IPR029058">
    <property type="entry name" value="AB_hydrolase_fold"/>
</dbReference>
<keyword evidence="1" id="KW-0732">Signal</keyword>
<protein>
    <submittedName>
        <fullName evidence="2">Uncharacterized protein</fullName>
    </submittedName>
</protein>
<sequence>MKKITLVILSLFLSLSSFSQNKIIINNQATHFNIKNNSDSIDFIVVDTVLNFKKPIFLFCQGSLPIPLFVKPEKEPMWMIGGGITNFDIEEIKRNYHLVVISMPKTPVIVEEKNLSESYCYIPNPKRPEEFDKEYMKSDYLEMYQTRANTVLKYLRKQKWVDNSKLIVAGHSQGSKVATAISISNKNVTHLGLFGANPFGRIDQLIRNYRKEAEAKKITWKEADEKINDKYQMFRDAYNNDSIKKDPTLLAWKSFSKPQINDWLKITIPTYLAYATNDIASDLCDLVPLFYIQNSKNNLTYKRYLNLEHNFFEVNEDGSANYEKEHWTEVMSVFVKWTLQKH</sequence>
<dbReference type="EMBL" id="CAIJDP010000068">
    <property type="protein sequence ID" value="CAD0004497.1"/>
    <property type="molecule type" value="Genomic_DNA"/>
</dbReference>
<dbReference type="RefSeq" id="WP_180908983.1">
    <property type="nucleotide sequence ID" value="NZ_CAIJDP010000068.1"/>
</dbReference>
<feature type="chain" id="PRO_5027602512" evidence="1">
    <location>
        <begin position="20"/>
        <end position="342"/>
    </location>
</feature>
<dbReference type="SUPFAM" id="SSF53474">
    <property type="entry name" value="alpha/beta-Hydrolases"/>
    <property type="match status" value="1"/>
</dbReference>
<evidence type="ECO:0000313" key="2">
    <source>
        <dbReference type="EMBL" id="CAD0004497.1"/>
    </source>
</evidence>
<dbReference type="Gene3D" id="3.40.50.1820">
    <property type="entry name" value="alpha/beta hydrolase"/>
    <property type="match status" value="1"/>
</dbReference>
<evidence type="ECO:0000256" key="1">
    <source>
        <dbReference type="SAM" id="SignalP"/>
    </source>
</evidence>
<dbReference type="Proteomes" id="UP000530060">
    <property type="component" value="Unassembled WGS sequence"/>
</dbReference>